<proteinExistence type="predicted"/>
<dbReference type="EC" id="2.3.1.-" evidence="2"/>
<keyword evidence="2" id="KW-0808">Transferase</keyword>
<dbReference type="CDD" id="cd04301">
    <property type="entry name" value="NAT_SF"/>
    <property type="match status" value="1"/>
</dbReference>
<dbReference type="Pfam" id="PF13530">
    <property type="entry name" value="SCP2_2"/>
    <property type="match status" value="1"/>
</dbReference>
<dbReference type="InterPro" id="IPR041380">
    <property type="entry name" value="Acetyltransf_17"/>
</dbReference>
<gene>
    <name evidence="2" type="ORF">VB620_17310</name>
</gene>
<organism evidence="2 3">
    <name type="scientific">Nodularia harveyana UHCC-0300</name>
    <dbReference type="NCBI Taxonomy" id="2974287"/>
    <lineage>
        <taxon>Bacteria</taxon>
        <taxon>Bacillati</taxon>
        <taxon>Cyanobacteriota</taxon>
        <taxon>Cyanophyceae</taxon>
        <taxon>Nostocales</taxon>
        <taxon>Nodulariaceae</taxon>
        <taxon>Nodularia</taxon>
    </lineage>
</organism>
<evidence type="ECO:0000259" key="1">
    <source>
        <dbReference type="PROSITE" id="PS51186"/>
    </source>
</evidence>
<dbReference type="GO" id="GO:0016746">
    <property type="term" value="F:acyltransferase activity"/>
    <property type="evidence" value="ECO:0007669"/>
    <property type="project" value="UniProtKB-KW"/>
</dbReference>
<dbReference type="InterPro" id="IPR036527">
    <property type="entry name" value="SCP2_sterol-bd_dom_sf"/>
</dbReference>
<dbReference type="InterPro" id="IPR016181">
    <property type="entry name" value="Acyl_CoA_acyltransferase"/>
</dbReference>
<keyword evidence="3" id="KW-1185">Reference proteome</keyword>
<protein>
    <submittedName>
        <fullName evidence="2">GNAT family N-acetyltransferase</fullName>
        <ecNumber evidence="2">2.3.1.-</ecNumber>
    </submittedName>
</protein>
<dbReference type="Pfam" id="PF17668">
    <property type="entry name" value="Acetyltransf_17"/>
    <property type="match status" value="1"/>
</dbReference>
<comment type="caution">
    <text evidence="2">The sequence shown here is derived from an EMBL/GenBank/DDBJ whole genome shotgun (WGS) entry which is preliminary data.</text>
</comment>
<dbReference type="SUPFAM" id="SSF55718">
    <property type="entry name" value="SCP-like"/>
    <property type="match status" value="1"/>
</dbReference>
<evidence type="ECO:0000313" key="2">
    <source>
        <dbReference type="EMBL" id="MEA5583093.1"/>
    </source>
</evidence>
<dbReference type="SUPFAM" id="SSF55729">
    <property type="entry name" value="Acyl-CoA N-acyltransferases (Nat)"/>
    <property type="match status" value="1"/>
</dbReference>
<reference evidence="2 3" key="1">
    <citation type="submission" date="2023-12" db="EMBL/GenBank/DDBJ databases">
        <title>Baltic Sea Cyanobacteria.</title>
        <authorList>
            <person name="Delbaje E."/>
            <person name="Fewer D.P."/>
            <person name="Shishido T.K."/>
        </authorList>
    </citation>
    <scope>NUCLEOTIDE SEQUENCE [LARGE SCALE GENOMIC DNA]</scope>
    <source>
        <strain evidence="2 3">UHCC-0300</strain>
    </source>
</reference>
<dbReference type="PANTHER" id="PTHR37817">
    <property type="entry name" value="N-ACETYLTRANSFERASE EIS"/>
    <property type="match status" value="1"/>
</dbReference>
<dbReference type="Pfam" id="PF13527">
    <property type="entry name" value="Acetyltransf_9"/>
    <property type="match status" value="1"/>
</dbReference>
<dbReference type="InterPro" id="IPR000182">
    <property type="entry name" value="GNAT_dom"/>
</dbReference>
<dbReference type="PROSITE" id="PS51186">
    <property type="entry name" value="GNAT"/>
    <property type="match status" value="1"/>
</dbReference>
<dbReference type="PANTHER" id="PTHR37817:SF1">
    <property type="entry name" value="N-ACETYLTRANSFERASE EIS"/>
    <property type="match status" value="1"/>
</dbReference>
<feature type="domain" description="N-acetyltransferase" evidence="1">
    <location>
        <begin position="6"/>
        <end position="149"/>
    </location>
</feature>
<accession>A0ABU5UIB1</accession>
<dbReference type="Gene3D" id="3.30.1050.10">
    <property type="entry name" value="SCP2 sterol-binding domain"/>
    <property type="match status" value="1"/>
</dbReference>
<dbReference type="InterPro" id="IPR051554">
    <property type="entry name" value="Acetyltransferase_Eis"/>
</dbReference>
<name>A0ABU5UIB1_9CYAN</name>
<evidence type="ECO:0000313" key="3">
    <source>
        <dbReference type="Proteomes" id="UP001302120"/>
    </source>
</evidence>
<dbReference type="RefSeq" id="WP_323197392.1">
    <property type="nucleotide sequence ID" value="NZ_JAYGHG010000034.1"/>
</dbReference>
<dbReference type="EMBL" id="JAYGHG010000034">
    <property type="protein sequence ID" value="MEA5583093.1"/>
    <property type="molecule type" value="Genomic_DNA"/>
</dbReference>
<dbReference type="InterPro" id="IPR025559">
    <property type="entry name" value="Eis_dom"/>
</dbReference>
<sequence length="393" mass="43851">MNRDNFTYSHLSQAEDMQQLGYILEQCFIMSAGDSAIYMKRLGVDKFRVIHQNQQVVGGLAMIPMGQWWGGESVPMTGIAAVGIAPEYRGSGAAIALIQKTLQELHQQEVPISALYPATQRLYRKAGYEQAGNYSTWQISTENIRLTAPSLPLHPVVAEQHHIFHDLYQQQAKLTHGSLNRHPAIWQGLTQPDAQETVYAYLIGNPDQPQGYIIFTQQRTPDSTIMLVKDWVMLTNAAITTWWSFIARHRSQVDQVQWKSSVIDYLTLALPEQTAKITSHQRWMLRIVNLVKALEIRGYPPGVSTELHLQVQDDLLPANNGKFILSVTNGKGNVIKGGKGELQLDISGLVPLYTSLFTPHQLQLTGQIQATETALLAATQIFAASSPGMTDFF</sequence>
<dbReference type="Proteomes" id="UP001302120">
    <property type="component" value="Unassembled WGS sequence"/>
</dbReference>
<dbReference type="Gene3D" id="3.40.630.30">
    <property type="match status" value="2"/>
</dbReference>
<keyword evidence="2" id="KW-0012">Acyltransferase</keyword>